<evidence type="ECO:0000313" key="3">
    <source>
        <dbReference type="EMBL" id="KAI0524587.1"/>
    </source>
</evidence>
<feature type="compositionally biased region" description="Basic residues" evidence="1">
    <location>
        <begin position="49"/>
        <end position="72"/>
    </location>
</feature>
<gene>
    <name evidence="3" type="ORF">KFK09_003964</name>
</gene>
<evidence type="ECO:0000259" key="2">
    <source>
        <dbReference type="Pfam" id="PF25821"/>
    </source>
</evidence>
<organism evidence="3 4">
    <name type="scientific">Dendrobium nobile</name>
    <name type="common">Orchid</name>
    <dbReference type="NCBI Taxonomy" id="94219"/>
    <lineage>
        <taxon>Eukaryota</taxon>
        <taxon>Viridiplantae</taxon>
        <taxon>Streptophyta</taxon>
        <taxon>Embryophyta</taxon>
        <taxon>Tracheophyta</taxon>
        <taxon>Spermatophyta</taxon>
        <taxon>Magnoliopsida</taxon>
        <taxon>Liliopsida</taxon>
        <taxon>Asparagales</taxon>
        <taxon>Orchidaceae</taxon>
        <taxon>Epidendroideae</taxon>
        <taxon>Malaxideae</taxon>
        <taxon>Dendrobiinae</taxon>
        <taxon>Dendrobium</taxon>
    </lineage>
</organism>
<evidence type="ECO:0000313" key="4">
    <source>
        <dbReference type="Proteomes" id="UP000829196"/>
    </source>
</evidence>
<comment type="caution">
    <text evidence="3">The sequence shown here is derived from an EMBL/GenBank/DDBJ whole genome shotgun (WGS) entry which is preliminary data.</text>
</comment>
<reference evidence="3" key="1">
    <citation type="journal article" date="2022" name="Front. Genet.">
        <title>Chromosome-Scale Assembly of the Dendrobium nobile Genome Provides Insights Into the Molecular Mechanism of the Biosynthesis of the Medicinal Active Ingredient of Dendrobium.</title>
        <authorList>
            <person name="Xu Q."/>
            <person name="Niu S.-C."/>
            <person name="Li K.-L."/>
            <person name="Zheng P.-J."/>
            <person name="Zhang X.-J."/>
            <person name="Jia Y."/>
            <person name="Liu Y."/>
            <person name="Niu Y.-X."/>
            <person name="Yu L.-H."/>
            <person name="Chen D.-F."/>
            <person name="Zhang G.-Q."/>
        </authorList>
    </citation>
    <scope>NUCLEOTIDE SEQUENCE</scope>
    <source>
        <tissue evidence="3">Leaf</tissue>
    </source>
</reference>
<name>A0A8T3C4G1_DENNO</name>
<feature type="domain" description="DUF7950" evidence="2">
    <location>
        <begin position="138"/>
        <end position="291"/>
    </location>
</feature>
<keyword evidence="4" id="KW-1185">Reference proteome</keyword>
<evidence type="ECO:0000256" key="1">
    <source>
        <dbReference type="SAM" id="MobiDB-lite"/>
    </source>
</evidence>
<proteinExistence type="predicted"/>
<dbReference type="AlphaFoldDB" id="A0A8T3C4G1"/>
<protein>
    <recommendedName>
        <fullName evidence="2">DUF7950 domain-containing protein</fullName>
    </recommendedName>
</protein>
<sequence>MEVMERRANDDAAWKMGRIMLRYRPIAPKPTAAGAAPGLAVEPIQAVGKAKKREVARRKGGSSGGKRGRKSRKAEDVATRDPPCTVSTAPVVTLPLMPVTPERQETWLMTRASPYLWPVHPVAGVVVSQKPVRGAAVSVTIESVTEVWSVGFRGNTSHDDDLRRWLEADDCPAFVSKAADRVTWTNAAYRRMVLGGYVSAESPSSSSSSYSSTSWSDAASLPEASVEEEVTVVLVTRGLVPGGECRAFTCMTSVRYGCGRRTKVSLAVPCDVWRLEDGSLAWRLDVKAALSLSIGN</sequence>
<feature type="region of interest" description="Disordered" evidence="1">
    <location>
        <begin position="47"/>
        <end position="84"/>
    </location>
</feature>
<dbReference type="PANTHER" id="PTHR33595:SF7">
    <property type="entry name" value="OS12G0242500 PROTEIN"/>
    <property type="match status" value="1"/>
</dbReference>
<dbReference type="OrthoDB" id="1898295at2759"/>
<accession>A0A8T3C4G1</accession>
<dbReference type="Pfam" id="PF25821">
    <property type="entry name" value="DUF7950"/>
    <property type="match status" value="1"/>
</dbReference>
<dbReference type="Proteomes" id="UP000829196">
    <property type="component" value="Unassembled WGS sequence"/>
</dbReference>
<dbReference type="InterPro" id="IPR057710">
    <property type="entry name" value="DUF7950"/>
</dbReference>
<dbReference type="PANTHER" id="PTHR33595">
    <property type="entry name" value="VON WILLEBRAND FACTOR A DOMAIN PROTEIN"/>
    <property type="match status" value="1"/>
</dbReference>
<dbReference type="EMBL" id="JAGYWB010000004">
    <property type="protein sequence ID" value="KAI0524587.1"/>
    <property type="molecule type" value="Genomic_DNA"/>
</dbReference>